<name>F4RIR8_MELLP</name>
<evidence type="ECO:0000256" key="4">
    <source>
        <dbReference type="ARBA" id="ARBA00022989"/>
    </source>
</evidence>
<dbReference type="RefSeq" id="XP_007409116.1">
    <property type="nucleotide sequence ID" value="XM_007409054.1"/>
</dbReference>
<keyword evidence="8" id="KW-1185">Reference proteome</keyword>
<evidence type="ECO:0000256" key="3">
    <source>
        <dbReference type="ARBA" id="ARBA00022692"/>
    </source>
</evidence>
<comment type="function">
    <text evidence="6">May be involved in iron transport and iron homeostasis.</text>
</comment>
<proteinExistence type="inferred from homology"/>
<dbReference type="InParanoid" id="F4RIR8"/>
<accession>F4RIR8</accession>
<protein>
    <recommendedName>
        <fullName evidence="6">Solute carrier family 40 member</fullName>
    </recommendedName>
</protein>
<evidence type="ECO:0000313" key="8">
    <source>
        <dbReference type="Proteomes" id="UP000001072"/>
    </source>
</evidence>
<feature type="transmembrane region" description="Helical" evidence="6">
    <location>
        <begin position="384"/>
        <end position="401"/>
    </location>
</feature>
<comment type="caution">
    <text evidence="6">Lacks conserved residue(s) required for the propagation of feature annotation.</text>
</comment>
<dbReference type="AlphaFoldDB" id="F4RIR8"/>
<evidence type="ECO:0000313" key="7">
    <source>
        <dbReference type="EMBL" id="EGG07784.1"/>
    </source>
</evidence>
<organism evidence="8">
    <name type="scientific">Melampsora larici-populina (strain 98AG31 / pathotype 3-4-7)</name>
    <name type="common">Poplar leaf rust fungus</name>
    <dbReference type="NCBI Taxonomy" id="747676"/>
    <lineage>
        <taxon>Eukaryota</taxon>
        <taxon>Fungi</taxon>
        <taxon>Dikarya</taxon>
        <taxon>Basidiomycota</taxon>
        <taxon>Pucciniomycotina</taxon>
        <taxon>Pucciniomycetes</taxon>
        <taxon>Pucciniales</taxon>
        <taxon>Melampsoraceae</taxon>
        <taxon>Melampsora</taxon>
    </lineage>
</organism>
<dbReference type="PANTHER" id="PTHR11660">
    <property type="entry name" value="SOLUTE CARRIER FAMILY 40 MEMBER"/>
    <property type="match status" value="1"/>
</dbReference>
<keyword evidence="5 6" id="KW-0472">Membrane</keyword>
<dbReference type="eggNOG" id="KOG2601">
    <property type="taxonomic scope" value="Eukaryota"/>
</dbReference>
<feature type="transmembrane region" description="Helical" evidence="6">
    <location>
        <begin position="291"/>
        <end position="311"/>
    </location>
</feature>
<reference evidence="8" key="1">
    <citation type="journal article" date="2011" name="Proc. Natl. Acad. Sci. U.S.A.">
        <title>Obligate biotrophy features unraveled by the genomic analysis of rust fungi.</title>
        <authorList>
            <person name="Duplessis S."/>
            <person name="Cuomo C.A."/>
            <person name="Lin Y.-C."/>
            <person name="Aerts A."/>
            <person name="Tisserant E."/>
            <person name="Veneault-Fourrey C."/>
            <person name="Joly D.L."/>
            <person name="Hacquard S."/>
            <person name="Amselem J."/>
            <person name="Cantarel B.L."/>
            <person name="Chiu R."/>
            <person name="Coutinho P.M."/>
            <person name="Feau N."/>
            <person name="Field M."/>
            <person name="Frey P."/>
            <person name="Gelhaye E."/>
            <person name="Goldberg J."/>
            <person name="Grabherr M.G."/>
            <person name="Kodira C.D."/>
            <person name="Kohler A."/>
            <person name="Kuees U."/>
            <person name="Lindquist E.A."/>
            <person name="Lucas S.M."/>
            <person name="Mago R."/>
            <person name="Mauceli E."/>
            <person name="Morin E."/>
            <person name="Murat C."/>
            <person name="Pangilinan J.L."/>
            <person name="Park R."/>
            <person name="Pearson M."/>
            <person name="Quesneville H."/>
            <person name="Rouhier N."/>
            <person name="Sakthikumar S."/>
            <person name="Salamov A.A."/>
            <person name="Schmutz J."/>
            <person name="Selles B."/>
            <person name="Shapiro H."/>
            <person name="Tanguay P."/>
            <person name="Tuskan G.A."/>
            <person name="Henrissat B."/>
            <person name="Van de Peer Y."/>
            <person name="Rouze P."/>
            <person name="Ellis J.G."/>
            <person name="Dodds P.N."/>
            <person name="Schein J.E."/>
            <person name="Zhong S."/>
            <person name="Hamelin R.C."/>
            <person name="Grigoriev I.V."/>
            <person name="Szabo L.J."/>
            <person name="Martin F."/>
        </authorList>
    </citation>
    <scope>NUCLEOTIDE SEQUENCE [LARGE SCALE GENOMIC DNA]</scope>
    <source>
        <strain evidence="8">98AG31 / pathotype 3-4-7</strain>
    </source>
</reference>
<evidence type="ECO:0000256" key="6">
    <source>
        <dbReference type="RuleBase" id="RU365065"/>
    </source>
</evidence>
<dbReference type="KEGG" id="mlr:MELLADRAFT_35306"/>
<dbReference type="GO" id="GO:0016020">
    <property type="term" value="C:membrane"/>
    <property type="evidence" value="ECO:0007669"/>
    <property type="project" value="UniProtKB-SubCell"/>
</dbReference>
<dbReference type="GeneID" id="18927456"/>
<dbReference type="EMBL" id="GL883103">
    <property type="protein sequence ID" value="EGG07784.1"/>
    <property type="molecule type" value="Genomic_DNA"/>
</dbReference>
<dbReference type="Proteomes" id="UP000001072">
    <property type="component" value="Unassembled WGS sequence"/>
</dbReference>
<keyword evidence="2 6" id="KW-0813">Transport</keyword>
<evidence type="ECO:0000256" key="1">
    <source>
        <dbReference type="ARBA" id="ARBA00004141"/>
    </source>
</evidence>
<keyword evidence="6" id="KW-0406">Ion transport</keyword>
<sequence length="489" mass="55183">MSLSTTSSESDPNQPEFHQDEIALDHPIVSITYSLMLQHLSSVATERTAEFAIYLFLIGVYPFDLLKPSIYGFCTTASTIVFASSVCRLIDIWPRLYLIRVTAFVQKSTVVLAYAALLLLLSYKSQSEPNNFLYGFVIVSGCAMRVSDVCRSVAIERDWLACICHDSSGDLTRLNTLIRRLDLSCKLIAPLLVTLLSSTLGPLKTLTALASFSVAGFFFELAWIHRVWNAFPILAENNQEVRQNSDQDDVELRVGQPSSARRLWYWLSDGCAQFSMAWIKFVKLPIFPSSLAISLLYFTVLSFDGSMIVWLKTQAYSDELISGMRGLGVLTGLMGTFLMPWLESKIGLIRAGGWTIWLQFLCLIPVVVSLYLEDLSSRLSMLKPALLFGGIALSRTFLWAFDLCQLKQFQSYPTAHTIAGLQYSLQNTFDLLRFLMMIRLHKPSEFKLAGALSLGSVFLASASYSIYMWRERGHLFHLHRFIDKFKKTD</sequence>
<dbReference type="PANTHER" id="PTHR11660:SF57">
    <property type="entry name" value="SOLUTE CARRIER FAMILY 40 MEMBER"/>
    <property type="match status" value="1"/>
</dbReference>
<dbReference type="Pfam" id="PF06963">
    <property type="entry name" value="FPN1"/>
    <property type="match status" value="1"/>
</dbReference>
<feature type="transmembrane region" description="Helical" evidence="6">
    <location>
        <begin position="446"/>
        <end position="467"/>
    </location>
</feature>
<gene>
    <name evidence="7" type="ORF">MELLADRAFT_35306</name>
</gene>
<dbReference type="InterPro" id="IPR009716">
    <property type="entry name" value="Ferroportin-1"/>
</dbReference>
<keyword evidence="3 6" id="KW-0812">Transmembrane</keyword>
<evidence type="ECO:0000256" key="2">
    <source>
        <dbReference type="ARBA" id="ARBA00022448"/>
    </source>
</evidence>
<dbReference type="GO" id="GO:0005381">
    <property type="term" value="F:iron ion transmembrane transporter activity"/>
    <property type="evidence" value="ECO:0007669"/>
    <property type="project" value="UniProtKB-UniRule"/>
</dbReference>
<feature type="transmembrane region" description="Helical" evidence="6">
    <location>
        <begin position="323"/>
        <end position="342"/>
    </location>
</feature>
<dbReference type="VEuPathDB" id="FungiDB:MELLADRAFT_35306"/>
<comment type="similarity">
    <text evidence="6">Belongs to the ferroportin (FP) (TC 2.A.100) family. SLC40A subfamily.</text>
</comment>
<keyword evidence="4 6" id="KW-1133">Transmembrane helix</keyword>
<feature type="transmembrane region" description="Helical" evidence="6">
    <location>
        <begin position="354"/>
        <end position="372"/>
    </location>
</feature>
<comment type="subcellular location">
    <subcellularLocation>
        <location evidence="1 6">Membrane</location>
        <topology evidence="1 6">Multi-pass membrane protein</topology>
    </subcellularLocation>
</comment>
<dbReference type="HOGENOM" id="CLU_020370_5_0_1"/>
<dbReference type="OrthoDB" id="648861at2759"/>
<evidence type="ECO:0000256" key="5">
    <source>
        <dbReference type="ARBA" id="ARBA00023136"/>
    </source>
</evidence>